<sequence length="235" mass="26905">MLHPLIVLTLAILPITASASFSTTKSEFSQQQNHPSVNTPLQELEKTQIKNSAREWGLTMEEWLRYEQLKQGRRGVLSPGLDPITLLGIEARSDQERQHFADLSVKQDFQRVEAELAFQRAVNVAWRRVFPDVMPIQPDLARGQVSQERLALFVRADCVPCDSKVATLIASQRLLDIYLVDSQGKDDRVRVWARKLKIPVERINNRTITLNHDRGQWLKFGKGRMPVVLQQGEMQ</sequence>
<keyword evidence="1" id="KW-0732">Signal</keyword>
<accession>A0A380Q3T7</accession>
<protein>
    <submittedName>
        <fullName evidence="2">Integrating conjugative element protein, PFL_4693 family</fullName>
    </submittedName>
</protein>
<evidence type="ECO:0000256" key="1">
    <source>
        <dbReference type="SAM" id="SignalP"/>
    </source>
</evidence>
<dbReference type="AlphaFoldDB" id="A0A380Q3T7"/>
<evidence type="ECO:0000313" key="3">
    <source>
        <dbReference type="Proteomes" id="UP000255087"/>
    </source>
</evidence>
<evidence type="ECO:0000313" key="2">
    <source>
        <dbReference type="EMBL" id="SUP80446.1"/>
    </source>
</evidence>
<feature type="signal peptide" evidence="1">
    <location>
        <begin position="1"/>
        <end position="19"/>
    </location>
</feature>
<organism evidence="2 3">
    <name type="scientific">Yersinia pseudotuberculosis</name>
    <dbReference type="NCBI Taxonomy" id="633"/>
    <lineage>
        <taxon>Bacteria</taxon>
        <taxon>Pseudomonadati</taxon>
        <taxon>Pseudomonadota</taxon>
        <taxon>Gammaproteobacteria</taxon>
        <taxon>Enterobacterales</taxon>
        <taxon>Yersiniaceae</taxon>
        <taxon>Yersinia</taxon>
    </lineage>
</organism>
<dbReference type="Proteomes" id="UP000255087">
    <property type="component" value="Unassembled WGS sequence"/>
</dbReference>
<dbReference type="InterPro" id="IPR022293">
    <property type="entry name" value="Integrating-conj_element"/>
</dbReference>
<feature type="chain" id="PRO_5017037643" evidence="1">
    <location>
        <begin position="20"/>
        <end position="235"/>
    </location>
</feature>
<dbReference type="NCBIfam" id="TIGR03759">
    <property type="entry name" value="conj_TIGR03759"/>
    <property type="match status" value="1"/>
</dbReference>
<proteinExistence type="predicted"/>
<reference evidence="2 3" key="1">
    <citation type="submission" date="2018-06" db="EMBL/GenBank/DDBJ databases">
        <authorList>
            <consortium name="Pathogen Informatics"/>
            <person name="Doyle S."/>
        </authorList>
    </citation>
    <scope>NUCLEOTIDE SEQUENCE [LARGE SCALE GENOMIC DNA]</scope>
    <source>
        <strain evidence="2 3">NCTC8580</strain>
    </source>
</reference>
<dbReference type="EMBL" id="UHJC01000001">
    <property type="protein sequence ID" value="SUP80446.1"/>
    <property type="molecule type" value="Genomic_DNA"/>
</dbReference>
<gene>
    <name evidence="2" type="ORF">NCTC8580_00501</name>
</gene>
<name>A0A380Q3T7_YERPU</name>